<sequence>MTKYWTPMFYASGSYNYANECMELFHNITHDWPPAADFASVAYNGMLENPSGERGKFKPTDIRVEHLDNDIKERAHGSNATPAIREKTTPALGHILTST</sequence>
<dbReference type="AlphaFoldDB" id="A0A9P7FX34"/>
<feature type="domain" description="DUF6589" evidence="2">
    <location>
        <begin position="1"/>
        <end position="95"/>
    </location>
</feature>
<reference evidence="3" key="1">
    <citation type="submission" date="2020-07" db="EMBL/GenBank/DDBJ databases">
        <authorList>
            <person name="Nieuwenhuis M."/>
            <person name="Van De Peppel L.J.J."/>
        </authorList>
    </citation>
    <scope>NUCLEOTIDE SEQUENCE</scope>
    <source>
        <strain evidence="3">AP01</strain>
        <tissue evidence="3">Mycelium</tissue>
    </source>
</reference>
<feature type="region of interest" description="Disordered" evidence="1">
    <location>
        <begin position="75"/>
        <end position="99"/>
    </location>
</feature>
<dbReference type="Pfam" id="PF20231">
    <property type="entry name" value="DUF6589"/>
    <property type="match status" value="1"/>
</dbReference>
<dbReference type="Proteomes" id="UP000775547">
    <property type="component" value="Unassembled WGS sequence"/>
</dbReference>
<gene>
    <name evidence="3" type="ORF">DXG03_000753</name>
</gene>
<evidence type="ECO:0000256" key="1">
    <source>
        <dbReference type="SAM" id="MobiDB-lite"/>
    </source>
</evidence>
<dbReference type="EMBL" id="JABCKV010001091">
    <property type="protein sequence ID" value="KAG5640172.1"/>
    <property type="molecule type" value="Genomic_DNA"/>
</dbReference>
<proteinExistence type="predicted"/>
<protein>
    <recommendedName>
        <fullName evidence="2">DUF6589 domain-containing protein</fullName>
    </recommendedName>
</protein>
<dbReference type="InterPro" id="IPR046496">
    <property type="entry name" value="DUF6589"/>
</dbReference>
<evidence type="ECO:0000313" key="4">
    <source>
        <dbReference type="Proteomes" id="UP000775547"/>
    </source>
</evidence>
<accession>A0A9P7FX34</accession>
<evidence type="ECO:0000259" key="2">
    <source>
        <dbReference type="Pfam" id="PF20231"/>
    </source>
</evidence>
<reference evidence="3" key="2">
    <citation type="submission" date="2021-10" db="EMBL/GenBank/DDBJ databases">
        <title>Phylogenomics reveals ancestral predisposition of the termite-cultivated fungus Termitomyces towards a domesticated lifestyle.</title>
        <authorList>
            <person name="Auxier B."/>
            <person name="Grum-Grzhimaylo A."/>
            <person name="Cardenas M.E."/>
            <person name="Lodge J.D."/>
            <person name="Laessoe T."/>
            <person name="Pedersen O."/>
            <person name="Smith M.E."/>
            <person name="Kuyper T.W."/>
            <person name="Franco-Molano E.A."/>
            <person name="Baroni T.J."/>
            <person name="Aanen D.K."/>
        </authorList>
    </citation>
    <scope>NUCLEOTIDE SEQUENCE</scope>
    <source>
        <strain evidence="3">AP01</strain>
        <tissue evidence="3">Mycelium</tissue>
    </source>
</reference>
<comment type="caution">
    <text evidence="3">The sequence shown here is derived from an EMBL/GenBank/DDBJ whole genome shotgun (WGS) entry which is preliminary data.</text>
</comment>
<keyword evidence="4" id="KW-1185">Reference proteome</keyword>
<dbReference type="OrthoDB" id="3027524at2759"/>
<organism evidence="3 4">
    <name type="scientific">Asterophora parasitica</name>
    <dbReference type="NCBI Taxonomy" id="117018"/>
    <lineage>
        <taxon>Eukaryota</taxon>
        <taxon>Fungi</taxon>
        <taxon>Dikarya</taxon>
        <taxon>Basidiomycota</taxon>
        <taxon>Agaricomycotina</taxon>
        <taxon>Agaricomycetes</taxon>
        <taxon>Agaricomycetidae</taxon>
        <taxon>Agaricales</taxon>
        <taxon>Tricholomatineae</taxon>
        <taxon>Lyophyllaceae</taxon>
        <taxon>Asterophora</taxon>
    </lineage>
</organism>
<name>A0A9P7FX34_9AGAR</name>
<evidence type="ECO:0000313" key="3">
    <source>
        <dbReference type="EMBL" id="KAG5640172.1"/>
    </source>
</evidence>